<dbReference type="PANTHER" id="PTHR37817:SF1">
    <property type="entry name" value="N-ACETYLTRANSFERASE EIS"/>
    <property type="match status" value="1"/>
</dbReference>
<dbReference type="EMBL" id="JAJEQX010000006">
    <property type="protein sequence ID" value="MCC2253753.1"/>
    <property type="molecule type" value="Genomic_DNA"/>
</dbReference>
<dbReference type="PROSITE" id="PS51186">
    <property type="entry name" value="GNAT"/>
    <property type="match status" value="1"/>
</dbReference>
<dbReference type="InterPro" id="IPR036527">
    <property type="entry name" value="SCP2_sterol-bd_dom_sf"/>
</dbReference>
<dbReference type="InterPro" id="IPR025559">
    <property type="entry name" value="Eis_dom"/>
</dbReference>
<dbReference type="Proteomes" id="UP001198151">
    <property type="component" value="Unassembled WGS sequence"/>
</dbReference>
<keyword evidence="3" id="KW-1185">Reference proteome</keyword>
<sequence>MILRKLDQSEKNNTRPLWEEVFSEDTKEFLDYYYYIKTRENEIYVVEEEDKIRSMLHLNPYRIRVEDKIFPTAYIIAVATEEPYRGRGCMRALLTRSLNDMYGRKIPFTFLMPAAEAIYTPYDFRFIYSQWIGDIACSDSNTEKSGQDVSFSDAGLWNADEMAAFFEKYSVTPSMRWQICTVRDSAYWQTVIMEQASERGGVRLIRENGEITGMYCYAAEDGLEIREPLYFPDSEELFLSSVEELKRLSGRKNSVKVYACPEQFAQEKKPVIMARIVCLSEFLGALTVPESVEVDCSFAVIDPLITQNSRIWRVTSGADERELHVRETEDSEGVIPIADLTELLFGRISPEEAGERDGAIVPDHLAAELGKIRKLTDVFLNEIV</sequence>
<dbReference type="Gene3D" id="3.40.630.30">
    <property type="match status" value="1"/>
</dbReference>
<proteinExistence type="predicted"/>
<dbReference type="RefSeq" id="WP_227706896.1">
    <property type="nucleotide sequence ID" value="NZ_JAJEQX010000006.1"/>
</dbReference>
<keyword evidence="2" id="KW-0808">Transferase</keyword>
<evidence type="ECO:0000259" key="1">
    <source>
        <dbReference type="PROSITE" id="PS51186"/>
    </source>
</evidence>
<protein>
    <submittedName>
        <fullName evidence="2">GNAT family N-acetyltransferase</fullName>
        <ecNumber evidence="2">2.3.1.-</ecNumber>
    </submittedName>
</protein>
<dbReference type="CDD" id="cd04301">
    <property type="entry name" value="NAT_SF"/>
    <property type="match status" value="1"/>
</dbReference>
<evidence type="ECO:0000313" key="3">
    <source>
        <dbReference type="Proteomes" id="UP001198151"/>
    </source>
</evidence>
<dbReference type="InterPro" id="IPR000182">
    <property type="entry name" value="GNAT_dom"/>
</dbReference>
<dbReference type="InterPro" id="IPR016181">
    <property type="entry name" value="Acyl_CoA_acyltransferase"/>
</dbReference>
<organism evidence="2 3">
    <name type="scientific">Ruminococcus turbiniformis</name>
    <dbReference type="NCBI Taxonomy" id="2881258"/>
    <lineage>
        <taxon>Bacteria</taxon>
        <taxon>Bacillati</taxon>
        <taxon>Bacillota</taxon>
        <taxon>Clostridia</taxon>
        <taxon>Eubacteriales</taxon>
        <taxon>Oscillospiraceae</taxon>
        <taxon>Ruminococcus</taxon>
    </lineage>
</organism>
<dbReference type="EC" id="2.3.1.-" evidence="2"/>
<dbReference type="PANTHER" id="PTHR37817">
    <property type="entry name" value="N-ACETYLTRANSFERASE EIS"/>
    <property type="match status" value="1"/>
</dbReference>
<comment type="caution">
    <text evidence="2">The sequence shown here is derived from an EMBL/GenBank/DDBJ whole genome shotgun (WGS) entry which is preliminary data.</text>
</comment>
<accession>A0ABS8FWL5</accession>
<dbReference type="SUPFAM" id="SSF55729">
    <property type="entry name" value="Acyl-CoA N-acyltransferases (Nat)"/>
    <property type="match status" value="1"/>
</dbReference>
<reference evidence="2 3" key="1">
    <citation type="submission" date="2021-10" db="EMBL/GenBank/DDBJ databases">
        <title>Anaerobic single-cell dispensing facilitates the cultivation of human gut bacteria.</title>
        <authorList>
            <person name="Afrizal A."/>
        </authorList>
    </citation>
    <scope>NUCLEOTIDE SEQUENCE [LARGE SCALE GENOMIC DNA]</scope>
    <source>
        <strain evidence="2 3">CLA-AA-H200</strain>
    </source>
</reference>
<dbReference type="SUPFAM" id="SSF55718">
    <property type="entry name" value="SCP-like"/>
    <property type="match status" value="1"/>
</dbReference>
<keyword evidence="2" id="KW-0012">Acyltransferase</keyword>
<dbReference type="Gene3D" id="3.30.1050.10">
    <property type="entry name" value="SCP2 sterol-binding domain"/>
    <property type="match status" value="1"/>
</dbReference>
<dbReference type="InterPro" id="IPR051554">
    <property type="entry name" value="Acetyltransferase_Eis"/>
</dbReference>
<name>A0ABS8FWL5_9FIRM</name>
<dbReference type="Pfam" id="PF13530">
    <property type="entry name" value="SCP2_2"/>
    <property type="match status" value="1"/>
</dbReference>
<feature type="domain" description="N-acetyltransferase" evidence="1">
    <location>
        <begin position="1"/>
        <end position="144"/>
    </location>
</feature>
<dbReference type="Pfam" id="PF13527">
    <property type="entry name" value="Acetyltransf_9"/>
    <property type="match status" value="1"/>
</dbReference>
<evidence type="ECO:0000313" key="2">
    <source>
        <dbReference type="EMBL" id="MCC2253753.1"/>
    </source>
</evidence>
<dbReference type="GO" id="GO:0016746">
    <property type="term" value="F:acyltransferase activity"/>
    <property type="evidence" value="ECO:0007669"/>
    <property type="project" value="UniProtKB-KW"/>
</dbReference>
<gene>
    <name evidence="2" type="ORF">LKD70_04770</name>
</gene>